<dbReference type="Gene3D" id="3.30.70.330">
    <property type="match status" value="2"/>
</dbReference>
<dbReference type="Proteomes" id="UP000327493">
    <property type="component" value="Chromosome 8"/>
</dbReference>
<dbReference type="PANTHER" id="PTHR14453:SF94">
    <property type="entry name" value="PROTEIN MONO-ADP-RIBOSYLTRANSFERASE PARP10"/>
    <property type="match status" value="1"/>
</dbReference>
<feature type="non-terminal residue" evidence="11">
    <location>
        <position position="1216"/>
    </location>
</feature>
<proteinExistence type="inferred from homology"/>
<dbReference type="GO" id="GO:0005737">
    <property type="term" value="C:cytoplasm"/>
    <property type="evidence" value="ECO:0007669"/>
    <property type="project" value="TreeGrafter"/>
</dbReference>
<dbReference type="Pfam" id="PF00644">
    <property type="entry name" value="PARP"/>
    <property type="match status" value="1"/>
</dbReference>
<keyword evidence="3 7" id="KW-0808">Transferase</keyword>
<feature type="domain" description="WWE" evidence="9">
    <location>
        <begin position="963"/>
        <end position="1042"/>
    </location>
</feature>
<feature type="compositionally biased region" description="Polar residues" evidence="8">
    <location>
        <begin position="342"/>
        <end position="356"/>
    </location>
</feature>
<evidence type="ECO:0000259" key="9">
    <source>
        <dbReference type="PROSITE" id="PS50918"/>
    </source>
</evidence>
<keyword evidence="12" id="KW-1185">Reference proteome</keyword>
<dbReference type="InterPro" id="IPR034464">
    <property type="entry name" value="PAR10_RRM1_2"/>
</dbReference>
<name>A0A5J5DAU3_9PERO</name>
<dbReference type="PROSITE" id="PS50918">
    <property type="entry name" value="WWE"/>
    <property type="match status" value="1"/>
</dbReference>
<evidence type="ECO:0000313" key="12">
    <source>
        <dbReference type="Proteomes" id="UP000327493"/>
    </source>
</evidence>
<dbReference type="InterPro" id="IPR003903">
    <property type="entry name" value="UIM_dom"/>
</dbReference>
<keyword evidence="2 7" id="KW-0328">Glycosyltransferase</keyword>
<feature type="domain" description="PARP catalytic" evidence="10">
    <location>
        <begin position="1053"/>
        <end position="1216"/>
    </location>
</feature>
<comment type="similarity">
    <text evidence="6">Belongs to the ARTD/PARP family.</text>
</comment>
<evidence type="ECO:0000256" key="7">
    <source>
        <dbReference type="RuleBase" id="RU362114"/>
    </source>
</evidence>
<dbReference type="Pfam" id="PF02825">
    <property type="entry name" value="WWE"/>
    <property type="match status" value="1"/>
</dbReference>
<dbReference type="GO" id="GO:0005634">
    <property type="term" value="C:nucleus"/>
    <property type="evidence" value="ECO:0007669"/>
    <property type="project" value="UniProtKB-SubCell"/>
</dbReference>
<evidence type="ECO:0000256" key="5">
    <source>
        <dbReference type="ARBA" id="ARBA00023242"/>
    </source>
</evidence>
<dbReference type="InterPro" id="IPR004170">
    <property type="entry name" value="WWE_dom"/>
</dbReference>
<reference evidence="11 12" key="1">
    <citation type="submission" date="2019-08" db="EMBL/GenBank/DDBJ databases">
        <title>A chromosome-level genome assembly, high-density linkage maps, and genome scans reveal the genomic architecture of hybrid incompatibilities underlying speciation via character displacement in darters (Percidae: Etheostominae).</title>
        <authorList>
            <person name="Moran R.L."/>
            <person name="Catchen J.M."/>
            <person name="Fuller R.C."/>
        </authorList>
    </citation>
    <scope>NUCLEOTIDE SEQUENCE [LARGE SCALE GENOMIC DNA]</scope>
    <source>
        <strain evidence="11">EspeVRDwgs_2016</strain>
        <tissue evidence="11">Muscle</tissue>
    </source>
</reference>
<dbReference type="PROSITE" id="PS51059">
    <property type="entry name" value="PARP_CATALYTIC"/>
    <property type="match status" value="1"/>
</dbReference>
<dbReference type="EC" id="2.4.2.-" evidence="7"/>
<dbReference type="Gene3D" id="3.30.720.50">
    <property type="match status" value="1"/>
</dbReference>
<evidence type="ECO:0000313" key="11">
    <source>
        <dbReference type="EMBL" id="KAA8590644.1"/>
    </source>
</evidence>
<keyword evidence="5" id="KW-0539">Nucleus</keyword>
<dbReference type="InterPro" id="IPR037197">
    <property type="entry name" value="WWE_dom_sf"/>
</dbReference>
<dbReference type="SMART" id="SM00726">
    <property type="entry name" value="UIM"/>
    <property type="match status" value="2"/>
</dbReference>
<evidence type="ECO:0000256" key="4">
    <source>
        <dbReference type="ARBA" id="ARBA00023027"/>
    </source>
</evidence>
<dbReference type="GO" id="GO:0003950">
    <property type="term" value="F:NAD+ poly-ADP-ribosyltransferase activity"/>
    <property type="evidence" value="ECO:0007669"/>
    <property type="project" value="UniProtKB-UniRule"/>
</dbReference>
<protein>
    <recommendedName>
        <fullName evidence="7">Poly [ADP-ribose] polymerase</fullName>
        <shortName evidence="7">PARP</shortName>
        <ecNumber evidence="7">2.4.2.-</ecNumber>
    </recommendedName>
</protein>
<dbReference type="PROSITE" id="PS50330">
    <property type="entry name" value="UIM"/>
    <property type="match status" value="1"/>
</dbReference>
<sequence length="1216" mass="136499">MTSPQHNKEVPLWLNPFVRCDFISYAFPVAQAELPGMPVESLEERTVEVLGLPAAVDEELLFLYFENKRRSGGGPLVSVEKKGDRAILVFEEAEGKWQQTIFTTSGNVIKVLYANPAFISVAIILTAAAHVLSKGHHVLHNVELSVRKAASKDRCRLLLLRGINPNTSTEMIELYVENMMGLNMPDYTLYPSPGRDFILIHLSQPFSKDFQNLSAKISKRKLDGAMVTLEQPEQTDFVLVENLRPGTTPDMLTLYFESTRGGNQKVKEVTMLSESTAKVSFVNYESVDPVLGHRHKLDGADLVVTPYLDCLQPTERLTSQDSGIGSQDKTERNLEDIEMQTSPPVAAQANSQSSSPMALKPLAAEQAVEEEEVMDQTEDDDTLLSHIAIADPIKLALFQLSPFWKDTEKAHPNFTIQIKDNGVHIAGTDRQEVEQIKLAILDCFGKMAETQFTLEPEKAQFLAREDVKERLLQSMDQSGSPAMYTVSDCNVKVTSLSLNSINQANSFLKSQLSHFSIRVDTEYECMLYCREWSEFLQALSFCSVKVSEEGGEIDVFTLEGMENEKQAAIMEFLTTPIERETVISMEPGMLKYIQIHCHQLLADMAQIHGPATACQMAEEVLQGVVSSICTRTITVNAPGVTRFFDENDCQSIMEEMQRKFQVYIGTNLVPWEFLPQQDIFETAWDMLSHKNFQKACLDGAPQELKSDSMQTDHNGAPGNGLLEEAKRIVSAVDERPEGGVSNSDQPDDMDGLDLYTAEEATGLDQDSCVTSVNASQCSAEGNAASGLLQQSDGALGLCSNLEEEAQLSLAIQYSMESSHWSLEDDEEQLQKALELSKKMIPHEAYSSCTDKKVVQPKNKDINVSLQDAIKAANTLQLFVFAGYPCDLMRVDIAFGKKVSQRQIEEKLEHRTLKNLSEYHRKCLEVIQRKHGVEIQIQGTIITVSGFKEYVPEGLCDVKLLLERISNSVSDREILRTVQWAYHDPATSEKIPYSPDATVFIENALRLRRKKVDILLDNQPHVINFEKMEEHNTASGKSVKVFRNLPELGDLIEDVPVEEYSLLSNLPEATRIDEESDEFQEVVKNFYETIHEYHSKIRIIQVEKLMNRLLYNQYKLKKASVLQRATYPEIERTLYHGTSEKCVKEICGVYFAVNSALSVQEQYSPPNADGYKFVFVSKVLTGDYTRGDHSMKTAPLKETDGIPLRYDSVTDDITKPS</sequence>
<feature type="region of interest" description="Disordered" evidence="8">
    <location>
        <begin position="342"/>
        <end position="379"/>
    </location>
</feature>
<evidence type="ECO:0000259" key="10">
    <source>
        <dbReference type="PROSITE" id="PS51059"/>
    </source>
</evidence>
<dbReference type="Pfam" id="PF23085">
    <property type="entry name" value="RRM_PARP14_3"/>
    <property type="match status" value="1"/>
</dbReference>
<feature type="compositionally biased region" description="Acidic residues" evidence="8">
    <location>
        <begin position="367"/>
        <end position="379"/>
    </location>
</feature>
<dbReference type="AlphaFoldDB" id="A0A5J5DAU3"/>
<gene>
    <name evidence="11" type="ORF">FQN60_014578</name>
</gene>
<accession>A0A5J5DAU3</accession>
<organism evidence="11 12">
    <name type="scientific">Etheostoma spectabile</name>
    <name type="common">orangethroat darter</name>
    <dbReference type="NCBI Taxonomy" id="54343"/>
    <lineage>
        <taxon>Eukaryota</taxon>
        <taxon>Metazoa</taxon>
        <taxon>Chordata</taxon>
        <taxon>Craniata</taxon>
        <taxon>Vertebrata</taxon>
        <taxon>Euteleostomi</taxon>
        <taxon>Actinopterygii</taxon>
        <taxon>Neopterygii</taxon>
        <taxon>Teleostei</taxon>
        <taxon>Neoteleostei</taxon>
        <taxon>Acanthomorphata</taxon>
        <taxon>Eupercaria</taxon>
        <taxon>Perciformes</taxon>
        <taxon>Percoidei</taxon>
        <taxon>Percidae</taxon>
        <taxon>Etheostomatinae</taxon>
        <taxon>Etheostoma</taxon>
    </lineage>
</organism>
<comment type="caution">
    <text evidence="11">The sequence shown here is derived from an EMBL/GenBank/DDBJ whole genome shotgun (WGS) entry which is preliminary data.</text>
</comment>
<keyword evidence="4 7" id="KW-0520">NAD</keyword>
<evidence type="ECO:0000256" key="2">
    <source>
        <dbReference type="ARBA" id="ARBA00022676"/>
    </source>
</evidence>
<dbReference type="InterPro" id="IPR012677">
    <property type="entry name" value="Nucleotide-bd_a/b_plait_sf"/>
</dbReference>
<evidence type="ECO:0000256" key="1">
    <source>
        <dbReference type="ARBA" id="ARBA00004123"/>
    </source>
</evidence>
<dbReference type="SUPFAM" id="SSF56399">
    <property type="entry name" value="ADP-ribosylation"/>
    <property type="match status" value="1"/>
</dbReference>
<dbReference type="GO" id="GO:0003714">
    <property type="term" value="F:transcription corepressor activity"/>
    <property type="evidence" value="ECO:0007669"/>
    <property type="project" value="TreeGrafter"/>
</dbReference>
<evidence type="ECO:0000256" key="8">
    <source>
        <dbReference type="SAM" id="MobiDB-lite"/>
    </source>
</evidence>
<dbReference type="GO" id="GO:1990404">
    <property type="term" value="F:NAD+-protein mono-ADP-ribosyltransferase activity"/>
    <property type="evidence" value="ECO:0007669"/>
    <property type="project" value="TreeGrafter"/>
</dbReference>
<comment type="subcellular location">
    <subcellularLocation>
        <location evidence="1">Nucleus</location>
    </subcellularLocation>
</comment>
<dbReference type="GO" id="GO:0010629">
    <property type="term" value="P:negative regulation of gene expression"/>
    <property type="evidence" value="ECO:0007669"/>
    <property type="project" value="TreeGrafter"/>
</dbReference>
<dbReference type="GO" id="GO:0070212">
    <property type="term" value="P:protein poly-ADP-ribosylation"/>
    <property type="evidence" value="ECO:0007669"/>
    <property type="project" value="TreeGrafter"/>
</dbReference>
<evidence type="ECO:0000256" key="6">
    <source>
        <dbReference type="ARBA" id="ARBA00024347"/>
    </source>
</evidence>
<dbReference type="Gene3D" id="3.90.228.10">
    <property type="match status" value="2"/>
</dbReference>
<dbReference type="EMBL" id="VOFY01000008">
    <property type="protein sequence ID" value="KAA8590644.1"/>
    <property type="molecule type" value="Genomic_DNA"/>
</dbReference>
<evidence type="ECO:0000256" key="3">
    <source>
        <dbReference type="ARBA" id="ARBA00022679"/>
    </source>
</evidence>
<dbReference type="InterPro" id="IPR052056">
    <property type="entry name" value="Mono-ARTD/PARP"/>
</dbReference>
<dbReference type="SUPFAM" id="SSF117839">
    <property type="entry name" value="WWE domain"/>
    <property type="match status" value="1"/>
</dbReference>
<dbReference type="PANTHER" id="PTHR14453">
    <property type="entry name" value="PARP/ZINC FINGER CCCH TYPE DOMAIN CONTAINING PROTEIN"/>
    <property type="match status" value="1"/>
</dbReference>
<dbReference type="CDD" id="cd12547">
    <property type="entry name" value="RRM1_2_PAR10"/>
    <property type="match status" value="1"/>
</dbReference>
<dbReference type="InterPro" id="IPR012317">
    <property type="entry name" value="Poly(ADP-ribose)pol_cat_dom"/>
</dbReference>